<dbReference type="AlphaFoldDB" id="A0AAE1LIU3"/>
<protein>
    <submittedName>
        <fullName evidence="2">Unconventional myosin-VIIb</fullName>
    </submittedName>
</protein>
<dbReference type="EMBL" id="JAHWGI010001033">
    <property type="protein sequence ID" value="KAK3921258.1"/>
    <property type="molecule type" value="Genomic_DNA"/>
</dbReference>
<proteinExistence type="predicted"/>
<accession>A0AAE1LIU3</accession>
<feature type="region of interest" description="Disordered" evidence="1">
    <location>
        <begin position="118"/>
        <end position="181"/>
    </location>
</feature>
<reference evidence="2" key="2">
    <citation type="journal article" date="2023" name="BMC Genomics">
        <title>Pest status, molecular evolution, and epigenetic factors derived from the genome assembly of Frankliniella fusca, a thysanopteran phytovirus vector.</title>
        <authorList>
            <person name="Catto M.A."/>
            <person name="Labadie P.E."/>
            <person name="Jacobson A.L."/>
            <person name="Kennedy G.G."/>
            <person name="Srinivasan R."/>
            <person name="Hunt B.G."/>
        </authorList>
    </citation>
    <scope>NUCLEOTIDE SEQUENCE</scope>
    <source>
        <strain evidence="2">PL_HMW_Pooled</strain>
    </source>
</reference>
<evidence type="ECO:0000313" key="2">
    <source>
        <dbReference type="EMBL" id="KAK3921258.1"/>
    </source>
</evidence>
<name>A0AAE1LIU3_9NEOP</name>
<sequence length="199" mass="20446">MTITTGTVRRALLGLLLQHSPRCGSSAGAAGVVTGAVRSACTPGPAPHLARGAVSFTGWTKGYGAAFQLLLLTWSGMARAARSAECLRRLRAMETRVLMLIATCTAASAAAQDHVEDTAAAAGAGDEGRPTPGPQQGDGHGDNKETAPATTSPLATPPPPPPPEVLPPPRDQESVAVQEGDDVTFTLHLAGGEPTDYYW</sequence>
<gene>
    <name evidence="2" type="ORF">KUF71_010473</name>
</gene>
<organism evidence="2 3">
    <name type="scientific">Frankliniella fusca</name>
    <dbReference type="NCBI Taxonomy" id="407009"/>
    <lineage>
        <taxon>Eukaryota</taxon>
        <taxon>Metazoa</taxon>
        <taxon>Ecdysozoa</taxon>
        <taxon>Arthropoda</taxon>
        <taxon>Hexapoda</taxon>
        <taxon>Insecta</taxon>
        <taxon>Pterygota</taxon>
        <taxon>Neoptera</taxon>
        <taxon>Paraneoptera</taxon>
        <taxon>Thysanoptera</taxon>
        <taxon>Terebrantia</taxon>
        <taxon>Thripoidea</taxon>
        <taxon>Thripidae</taxon>
        <taxon>Frankliniella</taxon>
    </lineage>
</organism>
<feature type="compositionally biased region" description="Pro residues" evidence="1">
    <location>
        <begin position="155"/>
        <end position="169"/>
    </location>
</feature>
<comment type="caution">
    <text evidence="2">The sequence shown here is derived from an EMBL/GenBank/DDBJ whole genome shotgun (WGS) entry which is preliminary data.</text>
</comment>
<evidence type="ECO:0000313" key="3">
    <source>
        <dbReference type="Proteomes" id="UP001219518"/>
    </source>
</evidence>
<dbReference type="Proteomes" id="UP001219518">
    <property type="component" value="Unassembled WGS sequence"/>
</dbReference>
<evidence type="ECO:0000256" key="1">
    <source>
        <dbReference type="SAM" id="MobiDB-lite"/>
    </source>
</evidence>
<keyword evidence="3" id="KW-1185">Reference proteome</keyword>
<reference evidence="2" key="1">
    <citation type="submission" date="2021-07" db="EMBL/GenBank/DDBJ databases">
        <authorList>
            <person name="Catto M.A."/>
            <person name="Jacobson A."/>
            <person name="Kennedy G."/>
            <person name="Labadie P."/>
            <person name="Hunt B.G."/>
            <person name="Srinivasan R."/>
        </authorList>
    </citation>
    <scope>NUCLEOTIDE SEQUENCE</scope>
    <source>
        <strain evidence="2">PL_HMW_Pooled</strain>
        <tissue evidence="2">Head</tissue>
    </source>
</reference>